<dbReference type="EMBL" id="HG966617">
    <property type="protein sequence ID" value="CDO59732.1"/>
    <property type="molecule type" value="Genomic_DNA"/>
</dbReference>
<dbReference type="KEGG" id="pect:BN1012_Phect1518"/>
<dbReference type="Proteomes" id="UP000032160">
    <property type="component" value="Chromosome I"/>
</dbReference>
<feature type="transmembrane region" description="Helical" evidence="1">
    <location>
        <begin position="101"/>
        <end position="121"/>
    </location>
</feature>
<keyword evidence="3" id="KW-1185">Reference proteome</keyword>
<evidence type="ECO:0000313" key="3">
    <source>
        <dbReference type="Proteomes" id="UP000032160"/>
    </source>
</evidence>
<protein>
    <submittedName>
        <fullName evidence="2">Uncharacterized protein</fullName>
    </submittedName>
</protein>
<keyword evidence="1" id="KW-0812">Transmembrane</keyword>
<dbReference type="RefSeq" id="WP_043950298.1">
    <property type="nucleotide sequence ID" value="NZ_HG966617.1"/>
</dbReference>
<evidence type="ECO:0000256" key="1">
    <source>
        <dbReference type="SAM" id="Phobius"/>
    </source>
</evidence>
<feature type="transmembrane region" description="Helical" evidence="1">
    <location>
        <begin position="7"/>
        <end position="28"/>
    </location>
</feature>
<gene>
    <name evidence="2" type="ORF">BN1012_Phect1518</name>
</gene>
<accession>X5MD08</accession>
<dbReference type="OrthoDB" id="572994at2"/>
<keyword evidence="1" id="KW-0472">Membrane</keyword>
<dbReference type="AlphaFoldDB" id="X5MD08"/>
<feature type="transmembrane region" description="Helical" evidence="1">
    <location>
        <begin position="76"/>
        <end position="95"/>
    </location>
</feature>
<sequence>MAFIADHIFWILLVSGVVTSSMLVAVIAPRLVFQQFFGTVLDGALGNAIMRNWGLVIGMSGLLLIYAAYDETVRTPIMLFSIVGKLFFSLQIFAAGSTLKAARGGAIIDLVIAVVFCAYLVGN</sequence>
<proteinExistence type="predicted"/>
<name>X5MD08_9HYPH</name>
<reference evidence="2 3" key="1">
    <citation type="journal article" date="2014" name="Front. Genet.">
        <title>Genome and metabolic network of "Candidatus Phaeomarinobacter ectocarpi" Ec32, a new candidate genus of Alphaproteobacteria frequently associated with brown algae.</title>
        <authorList>
            <person name="Dittami S.M."/>
            <person name="Barbeyron T."/>
            <person name="Boyen C."/>
            <person name="Cambefort J."/>
            <person name="Collet G."/>
            <person name="Delage L."/>
            <person name="Gobet A."/>
            <person name="Groisillier A."/>
            <person name="Leblanc C."/>
            <person name="Michel G."/>
            <person name="Scornet D."/>
            <person name="Siegel A."/>
            <person name="Tapia J.E."/>
            <person name="Tonon T."/>
        </authorList>
    </citation>
    <scope>NUCLEOTIDE SEQUENCE [LARGE SCALE GENOMIC DNA]</scope>
    <source>
        <strain evidence="2 3">Ec32</strain>
    </source>
</reference>
<dbReference type="HOGENOM" id="CLU_1914168_0_0_5"/>
<evidence type="ECO:0000313" key="2">
    <source>
        <dbReference type="EMBL" id="CDO59732.1"/>
    </source>
</evidence>
<organism evidence="2 3">
    <name type="scientific">Candidatus Phaeomarinibacter ectocarpi</name>
    <dbReference type="NCBI Taxonomy" id="1458461"/>
    <lineage>
        <taxon>Bacteria</taxon>
        <taxon>Pseudomonadati</taxon>
        <taxon>Pseudomonadota</taxon>
        <taxon>Alphaproteobacteria</taxon>
        <taxon>Hyphomicrobiales</taxon>
        <taxon>Parvibaculaceae</taxon>
        <taxon>Candidatus Phaeomarinibacter</taxon>
    </lineage>
</organism>
<keyword evidence="1" id="KW-1133">Transmembrane helix</keyword>
<feature type="transmembrane region" description="Helical" evidence="1">
    <location>
        <begin position="48"/>
        <end position="69"/>
    </location>
</feature>